<dbReference type="PROSITE" id="PS50297">
    <property type="entry name" value="ANK_REP_REGION"/>
    <property type="match status" value="3"/>
</dbReference>
<dbReference type="RefSeq" id="XP_035341815.1">
    <property type="nucleotide sequence ID" value="XM_035485922.1"/>
</dbReference>
<feature type="repeat" description="ANK" evidence="3">
    <location>
        <begin position="7"/>
        <end position="39"/>
    </location>
</feature>
<sequence>MHVPNQEGYSPLSWAFQAGDEAMIRLLLENGANPNEPINDIKPYIDLPIADETFGSPQVPLFLAARGGHENIVKFLLKNGADINHFKYVPDTSTDIDNLVCPLSLAATKGYHGIVEVFLDSGTNIFLCHIGLREAMKSGRPSIVSLIMHKGIRSNWLIADHGESLLFHAASTGYIDVVRILLDKGVNPNSSVMQKPTPLCCAAKRGHLAVALLLLSRNADPNIASPLFCAIVNDQVAMAKLYCNTAPCWMFSTKVLVFFCRWPQ</sequence>
<evidence type="ECO:0000313" key="5">
    <source>
        <dbReference type="Proteomes" id="UP000509510"/>
    </source>
</evidence>
<feature type="repeat" description="ANK" evidence="3">
    <location>
        <begin position="194"/>
        <end position="226"/>
    </location>
</feature>
<dbReference type="PROSITE" id="PS50088">
    <property type="entry name" value="ANK_REPEAT"/>
    <property type="match status" value="4"/>
</dbReference>
<dbReference type="KEGG" id="trg:TRUGW13939_02734"/>
<dbReference type="InterPro" id="IPR002110">
    <property type="entry name" value="Ankyrin_rpt"/>
</dbReference>
<dbReference type="OrthoDB" id="4227299at2759"/>
<feature type="repeat" description="ANK" evidence="3">
    <location>
        <begin position="161"/>
        <end position="193"/>
    </location>
</feature>
<evidence type="ECO:0000256" key="3">
    <source>
        <dbReference type="PROSITE-ProRule" id="PRU00023"/>
    </source>
</evidence>
<dbReference type="EMBL" id="CP055899">
    <property type="protein sequence ID" value="QKX55637.1"/>
    <property type="molecule type" value="Genomic_DNA"/>
</dbReference>
<protein>
    <submittedName>
        <fullName evidence="4">Uncharacterized protein</fullName>
    </submittedName>
</protein>
<dbReference type="Pfam" id="PF12796">
    <property type="entry name" value="Ank_2"/>
    <property type="match status" value="2"/>
</dbReference>
<dbReference type="SMART" id="SM00248">
    <property type="entry name" value="ANK"/>
    <property type="match status" value="5"/>
</dbReference>
<dbReference type="InterPro" id="IPR036770">
    <property type="entry name" value="Ankyrin_rpt-contain_sf"/>
</dbReference>
<dbReference type="Gene3D" id="1.25.40.20">
    <property type="entry name" value="Ankyrin repeat-containing domain"/>
    <property type="match status" value="2"/>
</dbReference>
<keyword evidence="5" id="KW-1185">Reference proteome</keyword>
<reference evidence="5" key="1">
    <citation type="submission" date="2020-06" db="EMBL/GenBank/DDBJ databases">
        <title>A chromosome-scale genome assembly of Talaromyces rugulosus W13939.</title>
        <authorList>
            <person name="Wang B."/>
            <person name="Guo L."/>
            <person name="Ye K."/>
            <person name="Wang L."/>
        </authorList>
    </citation>
    <scope>NUCLEOTIDE SEQUENCE [LARGE SCALE GENOMIC DNA]</scope>
    <source>
        <strain evidence="5">W13939</strain>
    </source>
</reference>
<dbReference type="PANTHER" id="PTHR24198:SF165">
    <property type="entry name" value="ANKYRIN REPEAT-CONTAINING PROTEIN-RELATED"/>
    <property type="match status" value="1"/>
</dbReference>
<keyword evidence="2 3" id="KW-0040">ANK repeat</keyword>
<organism evidence="4 5">
    <name type="scientific">Talaromyces rugulosus</name>
    <name type="common">Penicillium rugulosum</name>
    <dbReference type="NCBI Taxonomy" id="121627"/>
    <lineage>
        <taxon>Eukaryota</taxon>
        <taxon>Fungi</taxon>
        <taxon>Dikarya</taxon>
        <taxon>Ascomycota</taxon>
        <taxon>Pezizomycotina</taxon>
        <taxon>Eurotiomycetes</taxon>
        <taxon>Eurotiomycetidae</taxon>
        <taxon>Eurotiales</taxon>
        <taxon>Trichocomaceae</taxon>
        <taxon>Talaromyces</taxon>
        <taxon>Talaromyces sect. Islandici</taxon>
    </lineage>
</organism>
<name>A0A7H8QNU1_TALRU</name>
<accession>A0A7H8QNU1</accession>
<proteinExistence type="predicted"/>
<dbReference type="Pfam" id="PF00023">
    <property type="entry name" value="Ank"/>
    <property type="match status" value="1"/>
</dbReference>
<dbReference type="PANTHER" id="PTHR24198">
    <property type="entry name" value="ANKYRIN REPEAT AND PROTEIN KINASE DOMAIN-CONTAINING PROTEIN"/>
    <property type="match status" value="1"/>
</dbReference>
<evidence type="ECO:0000256" key="2">
    <source>
        <dbReference type="ARBA" id="ARBA00023043"/>
    </source>
</evidence>
<dbReference type="Proteomes" id="UP000509510">
    <property type="component" value="Chromosome II"/>
</dbReference>
<dbReference type="GeneID" id="55990241"/>
<evidence type="ECO:0000313" key="4">
    <source>
        <dbReference type="EMBL" id="QKX55637.1"/>
    </source>
</evidence>
<dbReference type="AlphaFoldDB" id="A0A7H8QNU1"/>
<evidence type="ECO:0000256" key="1">
    <source>
        <dbReference type="ARBA" id="ARBA00022737"/>
    </source>
</evidence>
<feature type="repeat" description="ANK" evidence="3">
    <location>
        <begin position="56"/>
        <end position="88"/>
    </location>
</feature>
<keyword evidence="1" id="KW-0677">Repeat</keyword>
<gene>
    <name evidence="4" type="ORF">TRUGW13939_02734</name>
</gene>
<dbReference type="SUPFAM" id="SSF48403">
    <property type="entry name" value="Ankyrin repeat"/>
    <property type="match status" value="1"/>
</dbReference>